<proteinExistence type="predicted"/>
<reference evidence="1" key="1">
    <citation type="journal article" date="2023" name="Mol. Ecol. Resour.">
        <title>Chromosome-level genome assembly of a triploid poplar Populus alba 'Berolinensis'.</title>
        <authorList>
            <person name="Chen S."/>
            <person name="Yu Y."/>
            <person name="Wang X."/>
            <person name="Wang S."/>
            <person name="Zhang T."/>
            <person name="Zhou Y."/>
            <person name="He R."/>
            <person name="Meng N."/>
            <person name="Wang Y."/>
            <person name="Liu W."/>
            <person name="Liu Z."/>
            <person name="Liu J."/>
            <person name="Guo Q."/>
            <person name="Huang H."/>
            <person name="Sederoff R.R."/>
            <person name="Wang G."/>
            <person name="Qu G."/>
            <person name="Chen S."/>
        </authorList>
    </citation>
    <scope>NUCLEOTIDE SEQUENCE</scope>
    <source>
        <strain evidence="1">SC-2020</strain>
    </source>
</reference>
<keyword evidence="2" id="KW-1185">Reference proteome</keyword>
<comment type="caution">
    <text evidence="1">The sequence shown here is derived from an EMBL/GenBank/DDBJ whole genome shotgun (WGS) entry which is preliminary data.</text>
</comment>
<evidence type="ECO:0000313" key="2">
    <source>
        <dbReference type="Proteomes" id="UP001164929"/>
    </source>
</evidence>
<dbReference type="EMBL" id="JAQIZT010000005">
    <property type="protein sequence ID" value="KAJ6998336.1"/>
    <property type="molecule type" value="Genomic_DNA"/>
</dbReference>
<dbReference type="Proteomes" id="UP001164929">
    <property type="component" value="Chromosome 5"/>
</dbReference>
<accession>A0AAD6QXF4</accession>
<organism evidence="1 2">
    <name type="scientific">Populus alba x Populus x berolinensis</name>
    <dbReference type="NCBI Taxonomy" id="444605"/>
    <lineage>
        <taxon>Eukaryota</taxon>
        <taxon>Viridiplantae</taxon>
        <taxon>Streptophyta</taxon>
        <taxon>Embryophyta</taxon>
        <taxon>Tracheophyta</taxon>
        <taxon>Spermatophyta</taxon>
        <taxon>Magnoliopsida</taxon>
        <taxon>eudicotyledons</taxon>
        <taxon>Gunneridae</taxon>
        <taxon>Pentapetalae</taxon>
        <taxon>rosids</taxon>
        <taxon>fabids</taxon>
        <taxon>Malpighiales</taxon>
        <taxon>Salicaceae</taxon>
        <taxon>Saliceae</taxon>
        <taxon>Populus</taxon>
    </lineage>
</organism>
<protein>
    <submittedName>
        <fullName evidence="1">Uncharacterized protein</fullName>
    </submittedName>
</protein>
<sequence length="56" mass="6608">MQCNFVSYCGLSEETNQSSTFFLKAQKHVLSFASWRIFVPYLISTSRRFIILNKIR</sequence>
<name>A0AAD6QXF4_9ROSI</name>
<evidence type="ECO:0000313" key="1">
    <source>
        <dbReference type="EMBL" id="KAJ6998336.1"/>
    </source>
</evidence>
<dbReference type="AlphaFoldDB" id="A0AAD6QXF4"/>
<gene>
    <name evidence="1" type="ORF">NC653_014507</name>
</gene>